<gene>
    <name evidence="1" type="ORF">DPEC_G00328880</name>
</gene>
<dbReference type="EMBL" id="CM055759">
    <property type="protein sequence ID" value="KAJ7987670.1"/>
    <property type="molecule type" value="Genomic_DNA"/>
</dbReference>
<evidence type="ECO:0000313" key="2">
    <source>
        <dbReference type="Proteomes" id="UP001157502"/>
    </source>
</evidence>
<dbReference type="Proteomes" id="UP001157502">
    <property type="component" value="Chromosome 32"/>
</dbReference>
<keyword evidence="2" id="KW-1185">Reference proteome</keyword>
<proteinExistence type="predicted"/>
<protein>
    <submittedName>
        <fullName evidence="1">Uncharacterized protein</fullName>
    </submittedName>
</protein>
<name>A0ACC2F8H8_DALPE</name>
<sequence length="129" mass="14491">MAIRHLAGGESGNNLFIDEPQLRQSHGLFHHSQALHRVPCLEENSPQTVFSDSQEKEDAVPRLLFARDFDAATPSRDEKFPKVSQPCPSPARPPNQHLSLTDRTEVMGCCTAEFRQCITWLCHNAVLVE</sequence>
<reference evidence="1" key="1">
    <citation type="submission" date="2021-05" db="EMBL/GenBank/DDBJ databases">
        <authorList>
            <person name="Pan Q."/>
            <person name="Jouanno E."/>
            <person name="Zahm M."/>
            <person name="Klopp C."/>
            <person name="Cabau C."/>
            <person name="Louis A."/>
            <person name="Berthelot C."/>
            <person name="Parey E."/>
            <person name="Roest Crollius H."/>
            <person name="Montfort J."/>
            <person name="Robinson-Rechavi M."/>
            <person name="Bouchez O."/>
            <person name="Lampietro C."/>
            <person name="Lopez Roques C."/>
            <person name="Donnadieu C."/>
            <person name="Postlethwait J."/>
            <person name="Bobe J."/>
            <person name="Dillon D."/>
            <person name="Chandos A."/>
            <person name="von Hippel F."/>
            <person name="Guiguen Y."/>
        </authorList>
    </citation>
    <scope>NUCLEOTIDE SEQUENCE</scope>
    <source>
        <strain evidence="1">YG-Jan2019</strain>
    </source>
</reference>
<accession>A0ACC2F8H8</accession>
<comment type="caution">
    <text evidence="1">The sequence shown here is derived from an EMBL/GenBank/DDBJ whole genome shotgun (WGS) entry which is preliminary data.</text>
</comment>
<evidence type="ECO:0000313" key="1">
    <source>
        <dbReference type="EMBL" id="KAJ7987670.1"/>
    </source>
</evidence>
<organism evidence="1 2">
    <name type="scientific">Dallia pectoralis</name>
    <name type="common">Alaska blackfish</name>
    <dbReference type="NCBI Taxonomy" id="75939"/>
    <lineage>
        <taxon>Eukaryota</taxon>
        <taxon>Metazoa</taxon>
        <taxon>Chordata</taxon>
        <taxon>Craniata</taxon>
        <taxon>Vertebrata</taxon>
        <taxon>Euteleostomi</taxon>
        <taxon>Actinopterygii</taxon>
        <taxon>Neopterygii</taxon>
        <taxon>Teleostei</taxon>
        <taxon>Protacanthopterygii</taxon>
        <taxon>Esociformes</taxon>
        <taxon>Umbridae</taxon>
        <taxon>Dallia</taxon>
    </lineage>
</organism>